<name>A0ABW0TUQ8_9BACL</name>
<dbReference type="RefSeq" id="WP_381442558.1">
    <property type="nucleotide sequence ID" value="NZ_JBHSNP010000009.1"/>
</dbReference>
<feature type="transmembrane region" description="Helical" evidence="1">
    <location>
        <begin position="36"/>
        <end position="57"/>
    </location>
</feature>
<feature type="domain" description="SMODS and SLOG-associating 2TM effector" evidence="2">
    <location>
        <begin position="10"/>
        <end position="216"/>
    </location>
</feature>
<keyword evidence="4" id="KW-1185">Reference proteome</keyword>
<dbReference type="NCBIfam" id="NF033631">
    <property type="entry name" value="SLATT_5"/>
    <property type="match status" value="1"/>
</dbReference>
<evidence type="ECO:0000259" key="2">
    <source>
        <dbReference type="Pfam" id="PF18160"/>
    </source>
</evidence>
<keyword evidence="1" id="KW-0812">Transmembrane</keyword>
<feature type="transmembrane region" description="Helical" evidence="1">
    <location>
        <begin position="69"/>
        <end position="86"/>
    </location>
</feature>
<evidence type="ECO:0000313" key="3">
    <source>
        <dbReference type="EMBL" id="MFC5602462.1"/>
    </source>
</evidence>
<reference evidence="4" key="1">
    <citation type="journal article" date="2019" name="Int. J. Syst. Evol. Microbiol.">
        <title>The Global Catalogue of Microorganisms (GCM) 10K type strain sequencing project: providing services to taxonomists for standard genome sequencing and annotation.</title>
        <authorList>
            <consortium name="The Broad Institute Genomics Platform"/>
            <consortium name="The Broad Institute Genome Sequencing Center for Infectious Disease"/>
            <person name="Wu L."/>
            <person name="Ma J."/>
        </authorList>
    </citation>
    <scope>NUCLEOTIDE SEQUENCE [LARGE SCALE GENOMIC DNA]</scope>
    <source>
        <strain evidence="4">KACC 11299</strain>
    </source>
</reference>
<keyword evidence="1" id="KW-0472">Membrane</keyword>
<dbReference type="Pfam" id="PF18160">
    <property type="entry name" value="SLATT_5"/>
    <property type="match status" value="1"/>
</dbReference>
<sequence>MQNDNIIDVLNDMKYRIEITKRARIKASARLRSKHLIYEKIIHLYSILILILTIWFLGNDELNTQSTKILLILSLTITFLSMYLNMQNYKERAGSFETNYQNLDILLNRIKRKLLSDEVIGIGDIKEFQREYEKLLIDKENHSDIDYKKAFEDYTRSQSRKSKDNILTDEGEEKNKAKDEIQKVYNVVIKKINNIQWFEIMKYICLAIFPVIIILILLVFEFLMKKFL</sequence>
<feature type="transmembrane region" description="Helical" evidence="1">
    <location>
        <begin position="200"/>
        <end position="220"/>
    </location>
</feature>
<dbReference type="InterPro" id="IPR041115">
    <property type="entry name" value="SLATT_5"/>
</dbReference>
<evidence type="ECO:0000256" key="1">
    <source>
        <dbReference type="SAM" id="Phobius"/>
    </source>
</evidence>
<dbReference type="EMBL" id="JBHSNP010000009">
    <property type="protein sequence ID" value="MFC5602462.1"/>
    <property type="molecule type" value="Genomic_DNA"/>
</dbReference>
<accession>A0ABW0TUQ8</accession>
<gene>
    <name evidence="3" type="ORF">ACFPTP_04450</name>
</gene>
<evidence type="ECO:0000313" key="4">
    <source>
        <dbReference type="Proteomes" id="UP001596071"/>
    </source>
</evidence>
<dbReference type="Proteomes" id="UP001596071">
    <property type="component" value="Unassembled WGS sequence"/>
</dbReference>
<keyword evidence="1" id="KW-1133">Transmembrane helix</keyword>
<protein>
    <submittedName>
        <fullName evidence="3">SLATT domain-containing protein</fullName>
    </submittedName>
</protein>
<proteinExistence type="predicted"/>
<comment type="caution">
    <text evidence="3">The sequence shown here is derived from an EMBL/GenBank/DDBJ whole genome shotgun (WGS) entry which is preliminary data.</text>
</comment>
<organism evidence="3 4">
    <name type="scientific">Sporosarcina koreensis</name>
    <dbReference type="NCBI Taxonomy" id="334735"/>
    <lineage>
        <taxon>Bacteria</taxon>
        <taxon>Bacillati</taxon>
        <taxon>Bacillota</taxon>
        <taxon>Bacilli</taxon>
        <taxon>Bacillales</taxon>
        <taxon>Caryophanaceae</taxon>
        <taxon>Sporosarcina</taxon>
    </lineage>
</organism>